<dbReference type="InParanoid" id="B9RZY8"/>
<reference evidence="3" key="1">
    <citation type="journal article" date="2010" name="Nat. Biotechnol.">
        <title>Draft genome sequence of the oilseed species Ricinus communis.</title>
        <authorList>
            <person name="Chan A.P."/>
            <person name="Crabtree J."/>
            <person name="Zhao Q."/>
            <person name="Lorenzi H."/>
            <person name="Orvis J."/>
            <person name="Puiu D."/>
            <person name="Melake-Berhan A."/>
            <person name="Jones K.M."/>
            <person name="Redman J."/>
            <person name="Chen G."/>
            <person name="Cahoon E.B."/>
            <person name="Gedil M."/>
            <person name="Stanke M."/>
            <person name="Haas B.J."/>
            <person name="Wortman J.R."/>
            <person name="Fraser-Liggett C.M."/>
            <person name="Ravel J."/>
            <person name="Rabinowicz P.D."/>
        </authorList>
    </citation>
    <scope>NUCLEOTIDE SEQUENCE [LARGE SCALE GENOMIC DNA]</scope>
    <source>
        <strain evidence="3">cv. Hale</strain>
    </source>
</reference>
<organism evidence="2 3">
    <name type="scientific">Ricinus communis</name>
    <name type="common">Castor bean</name>
    <dbReference type="NCBI Taxonomy" id="3988"/>
    <lineage>
        <taxon>Eukaryota</taxon>
        <taxon>Viridiplantae</taxon>
        <taxon>Streptophyta</taxon>
        <taxon>Embryophyta</taxon>
        <taxon>Tracheophyta</taxon>
        <taxon>Spermatophyta</taxon>
        <taxon>Magnoliopsida</taxon>
        <taxon>eudicotyledons</taxon>
        <taxon>Gunneridae</taxon>
        <taxon>Pentapetalae</taxon>
        <taxon>rosids</taxon>
        <taxon>fabids</taxon>
        <taxon>Malpighiales</taxon>
        <taxon>Euphorbiaceae</taxon>
        <taxon>Acalyphoideae</taxon>
        <taxon>Acalypheae</taxon>
        <taxon>Ricinus</taxon>
    </lineage>
</organism>
<evidence type="ECO:0000313" key="2">
    <source>
        <dbReference type="EMBL" id="EEF43171.1"/>
    </source>
</evidence>
<proteinExistence type="predicted"/>
<sequence>MKAKDHISIEQYSFRESEDNDKGRKQFRTTMYKQENVPFEAFSFKLCKFKSTSRVYKKREEAHQLGRHHQTWSQLHQKKKKYHQLAISSIALYKKQLLFGL</sequence>
<gene>
    <name evidence="2" type="ORF">RCOM_1003070</name>
</gene>
<dbReference type="Proteomes" id="UP000008311">
    <property type="component" value="Unassembled WGS sequence"/>
</dbReference>
<feature type="region of interest" description="Disordered" evidence="1">
    <location>
        <begin position="1"/>
        <end position="23"/>
    </location>
</feature>
<protein>
    <submittedName>
        <fullName evidence="2">Uncharacterized protein</fullName>
    </submittedName>
</protein>
<evidence type="ECO:0000256" key="1">
    <source>
        <dbReference type="SAM" id="MobiDB-lite"/>
    </source>
</evidence>
<dbReference type="EMBL" id="EQ973835">
    <property type="protein sequence ID" value="EEF43171.1"/>
    <property type="molecule type" value="Genomic_DNA"/>
</dbReference>
<name>B9RZY8_RICCO</name>
<accession>B9RZY8</accession>
<evidence type="ECO:0000313" key="3">
    <source>
        <dbReference type="Proteomes" id="UP000008311"/>
    </source>
</evidence>
<keyword evidence="3" id="KW-1185">Reference proteome</keyword>
<dbReference type="AlphaFoldDB" id="B9RZY8"/>